<dbReference type="EMBL" id="CAJVPL010001955">
    <property type="protein sequence ID" value="CAG8593899.1"/>
    <property type="molecule type" value="Genomic_DNA"/>
</dbReference>
<dbReference type="InterPro" id="IPR037185">
    <property type="entry name" value="EmrE-like"/>
</dbReference>
<evidence type="ECO:0000256" key="1">
    <source>
        <dbReference type="ARBA" id="ARBA00004141"/>
    </source>
</evidence>
<dbReference type="OrthoDB" id="6418713at2759"/>
<dbReference type="GO" id="GO:0016020">
    <property type="term" value="C:membrane"/>
    <property type="evidence" value="ECO:0007669"/>
    <property type="project" value="UniProtKB-SubCell"/>
</dbReference>
<evidence type="ECO:0000259" key="7">
    <source>
        <dbReference type="Pfam" id="PF03151"/>
    </source>
</evidence>
<evidence type="ECO:0000256" key="2">
    <source>
        <dbReference type="ARBA" id="ARBA00022692"/>
    </source>
</evidence>
<feature type="transmembrane region" description="Helical" evidence="6">
    <location>
        <begin position="359"/>
        <end position="379"/>
    </location>
</feature>
<evidence type="ECO:0000256" key="4">
    <source>
        <dbReference type="ARBA" id="ARBA00023136"/>
    </source>
</evidence>
<evidence type="ECO:0000256" key="6">
    <source>
        <dbReference type="SAM" id="Phobius"/>
    </source>
</evidence>
<feature type="transmembrane region" description="Helical" evidence="6">
    <location>
        <begin position="179"/>
        <end position="196"/>
    </location>
</feature>
<feature type="transmembrane region" description="Helical" evidence="6">
    <location>
        <begin position="303"/>
        <end position="326"/>
    </location>
</feature>
<dbReference type="InterPro" id="IPR004853">
    <property type="entry name" value="Sugar_P_trans_dom"/>
</dbReference>
<protein>
    <submittedName>
        <fullName evidence="8">9395_t:CDS:1</fullName>
    </submittedName>
</protein>
<organism evidence="8 9">
    <name type="scientific">Ambispora gerdemannii</name>
    <dbReference type="NCBI Taxonomy" id="144530"/>
    <lineage>
        <taxon>Eukaryota</taxon>
        <taxon>Fungi</taxon>
        <taxon>Fungi incertae sedis</taxon>
        <taxon>Mucoromycota</taxon>
        <taxon>Glomeromycotina</taxon>
        <taxon>Glomeromycetes</taxon>
        <taxon>Archaeosporales</taxon>
        <taxon>Ambisporaceae</taxon>
        <taxon>Ambispora</taxon>
    </lineage>
</organism>
<keyword evidence="9" id="KW-1185">Reference proteome</keyword>
<feature type="transmembrane region" description="Helical" evidence="6">
    <location>
        <begin position="203"/>
        <end position="222"/>
    </location>
</feature>
<reference evidence="8" key="1">
    <citation type="submission" date="2021-06" db="EMBL/GenBank/DDBJ databases">
        <authorList>
            <person name="Kallberg Y."/>
            <person name="Tangrot J."/>
            <person name="Rosling A."/>
        </authorList>
    </citation>
    <scope>NUCLEOTIDE SEQUENCE</scope>
    <source>
        <strain evidence="8">MT106</strain>
    </source>
</reference>
<feature type="transmembrane region" description="Helical" evidence="6">
    <location>
        <begin position="64"/>
        <end position="82"/>
    </location>
</feature>
<comment type="caution">
    <text evidence="8">The sequence shown here is derived from an EMBL/GenBank/DDBJ whole genome shotgun (WGS) entry which is preliminary data.</text>
</comment>
<feature type="domain" description="Sugar phosphate transporter" evidence="7">
    <location>
        <begin position="73"/>
        <end position="377"/>
    </location>
</feature>
<dbReference type="InterPro" id="IPR050186">
    <property type="entry name" value="TPT_transporter"/>
</dbReference>
<keyword evidence="4 6" id="KW-0472">Membrane</keyword>
<comment type="subcellular location">
    <subcellularLocation>
        <location evidence="1">Membrane</location>
        <topology evidence="1">Multi-pass membrane protein</topology>
    </subcellularLocation>
</comment>
<evidence type="ECO:0000256" key="3">
    <source>
        <dbReference type="ARBA" id="ARBA00022989"/>
    </source>
</evidence>
<sequence length="405" mass="44495">MSNMLRQHNEVDGEKGGVNSPSDSSNIIITLPLGGDSTITLDRSPNAVQNFLIEQELKQRSNSIALQTVLTNLTYIAIWYFFSTALSFYNKYLMGKNKFDLSLPILVSALHAAMHFAITSVLMRGTCPAVYRKSSTENSKPLVSRQSYMSRVVPTAIAAALEICMSNASLVFITLSFYTMVKSSSPIWVLVFSFIFGLEQPRLLLVAIISIISLGVVLTVAGETKFDLTGFTLVLGSAIISGLRWSITQMLLQKEEGINNPIATLYYLSPIMCSLMIVLSLIFENPFARIANSEHFRDVATASRTLALMLSGGLLAFCMTIAEFALIKNTSTVTLSVAGISKELLIIGLSVLINHDKLTNINLLGLIISIFGIAAYNYYKIRKNNLGDRKGKYQQLATHKNESSD</sequence>
<dbReference type="PANTHER" id="PTHR11132">
    <property type="entry name" value="SOLUTE CARRIER FAMILY 35"/>
    <property type="match status" value="1"/>
</dbReference>
<feature type="transmembrane region" description="Helical" evidence="6">
    <location>
        <begin position="228"/>
        <end position="252"/>
    </location>
</feature>
<evidence type="ECO:0000313" key="9">
    <source>
        <dbReference type="Proteomes" id="UP000789831"/>
    </source>
</evidence>
<evidence type="ECO:0000256" key="5">
    <source>
        <dbReference type="SAM" id="MobiDB-lite"/>
    </source>
</evidence>
<accession>A0A9N9CAA1</accession>
<gene>
    <name evidence="8" type="ORF">AGERDE_LOCUS8747</name>
</gene>
<dbReference type="AlphaFoldDB" id="A0A9N9CAA1"/>
<evidence type="ECO:0000313" key="8">
    <source>
        <dbReference type="EMBL" id="CAG8593899.1"/>
    </source>
</evidence>
<keyword evidence="2 6" id="KW-0812">Transmembrane</keyword>
<proteinExistence type="predicted"/>
<name>A0A9N9CAA1_9GLOM</name>
<dbReference type="SUPFAM" id="SSF103481">
    <property type="entry name" value="Multidrug resistance efflux transporter EmrE"/>
    <property type="match status" value="1"/>
</dbReference>
<dbReference type="Proteomes" id="UP000789831">
    <property type="component" value="Unassembled WGS sequence"/>
</dbReference>
<feature type="region of interest" description="Disordered" evidence="5">
    <location>
        <begin position="1"/>
        <end position="23"/>
    </location>
</feature>
<feature type="transmembrane region" description="Helical" evidence="6">
    <location>
        <begin position="264"/>
        <end position="283"/>
    </location>
</feature>
<feature type="transmembrane region" description="Helical" evidence="6">
    <location>
        <begin position="102"/>
        <end position="123"/>
    </location>
</feature>
<keyword evidence="3 6" id="KW-1133">Transmembrane helix</keyword>
<dbReference type="Pfam" id="PF03151">
    <property type="entry name" value="TPT"/>
    <property type="match status" value="1"/>
</dbReference>